<organism evidence="1 2">
    <name type="scientific">Flagellimonas algicola</name>
    <dbReference type="NCBI Taxonomy" id="2583815"/>
    <lineage>
        <taxon>Bacteria</taxon>
        <taxon>Pseudomonadati</taxon>
        <taxon>Bacteroidota</taxon>
        <taxon>Flavobacteriia</taxon>
        <taxon>Flavobacteriales</taxon>
        <taxon>Flavobacteriaceae</taxon>
        <taxon>Flagellimonas</taxon>
    </lineage>
</organism>
<protein>
    <submittedName>
        <fullName evidence="1">Uncharacterized protein</fullName>
    </submittedName>
</protein>
<reference evidence="1 2" key="1">
    <citation type="submission" date="2019-05" db="EMBL/GenBank/DDBJ databases">
        <title>Flagellimonas sp. AsT0115, sp. nov., isolated from a marine red algae, Asparagopsis taxiformis.</title>
        <authorList>
            <person name="Kim J."/>
            <person name="Jeong S.E."/>
            <person name="Jeon C.O."/>
        </authorList>
    </citation>
    <scope>NUCLEOTIDE SEQUENCE [LARGE SCALE GENOMIC DNA]</scope>
    <source>
        <strain evidence="1 2">AsT0115</strain>
    </source>
</reference>
<dbReference type="Proteomes" id="UP000751614">
    <property type="component" value="Unassembled WGS sequence"/>
</dbReference>
<sequence>MAGLAKTYSKEIIKELDMIPVYLPGTKIEPGDIITFSHTNVLGRPQPIGSFRKETNLIHTLGLDLPVATDDGLGAVRFSSRNGVSMEFKAAADAGNVGKGELNVSFTKEGSTYLAATGLSESRIDDMDKLRTSLNKIRNKYTGDWNKSFIVVSVRTAKKALVMQSNSSQGSLTISGETQTLQVGAAGDIKGDLKFAVSSFKDAAFIKDWNDDVELFVGLARYRKRFLGSWKLGHGFTETRNVDWEMATVYPDELDFGNSDS</sequence>
<gene>
    <name evidence="1" type="ORF">FGG15_08070</name>
</gene>
<proteinExistence type="predicted"/>
<dbReference type="RefSeq" id="WP_138835031.1">
    <property type="nucleotide sequence ID" value="NZ_VCNI01000001.1"/>
</dbReference>
<dbReference type="EMBL" id="VCNI01000001">
    <property type="protein sequence ID" value="TMU57488.1"/>
    <property type="molecule type" value="Genomic_DNA"/>
</dbReference>
<accession>A0ABY2WRB5</accession>
<keyword evidence="2" id="KW-1185">Reference proteome</keyword>
<comment type="caution">
    <text evidence="1">The sequence shown here is derived from an EMBL/GenBank/DDBJ whole genome shotgun (WGS) entry which is preliminary data.</text>
</comment>
<evidence type="ECO:0000313" key="2">
    <source>
        <dbReference type="Proteomes" id="UP000751614"/>
    </source>
</evidence>
<name>A0ABY2WRB5_9FLAO</name>
<evidence type="ECO:0000313" key="1">
    <source>
        <dbReference type="EMBL" id="TMU57488.1"/>
    </source>
</evidence>